<proteinExistence type="predicted"/>
<accession>A0A0D0Q3S2</accession>
<dbReference type="Pfam" id="PF04028">
    <property type="entry name" value="DUF374"/>
    <property type="match status" value="1"/>
</dbReference>
<sequence>MSRLRALRRRISSSPAAARLAAGLPHGWLRLALRTGRWRVEGLDELRARLTNGPVIVALWHERILLGAPHWPHDAGPLIALHAHSPAGRVAGRLQEVFGVAPAEMASGGAAGLSATRTVLKGLKAGRSVAVTGDGPLGPARVMKDVALDWARASGAPVVLFAWGSKRQRRLSSWDRLVAPGLFDRGLVIFRTWDWTVPPRLTPDQREELRAALASDLSALCAEAEARA</sequence>
<dbReference type="eggNOG" id="COG2121">
    <property type="taxonomic scope" value="Bacteria"/>
</dbReference>
<name>A0A0D0Q3S2_9RHOB</name>
<dbReference type="Proteomes" id="UP000035100">
    <property type="component" value="Unassembled WGS sequence"/>
</dbReference>
<dbReference type="RefSeq" id="WP_018304796.1">
    <property type="nucleotide sequence ID" value="NZ_KB902315.1"/>
</dbReference>
<gene>
    <name evidence="2" type="ORF">Wenmar_02229</name>
</gene>
<evidence type="ECO:0000313" key="3">
    <source>
        <dbReference type="Proteomes" id="UP000035100"/>
    </source>
</evidence>
<organism evidence="2 3">
    <name type="scientific">Wenxinia marina DSM 24838</name>
    <dbReference type="NCBI Taxonomy" id="1123501"/>
    <lineage>
        <taxon>Bacteria</taxon>
        <taxon>Pseudomonadati</taxon>
        <taxon>Pseudomonadota</taxon>
        <taxon>Alphaproteobacteria</taxon>
        <taxon>Rhodobacterales</taxon>
        <taxon>Roseobacteraceae</taxon>
        <taxon>Wenxinia</taxon>
    </lineage>
</organism>
<keyword evidence="3" id="KW-1185">Reference proteome</keyword>
<dbReference type="EMBL" id="AONG01000010">
    <property type="protein sequence ID" value="KIQ69159.1"/>
    <property type="molecule type" value="Genomic_DNA"/>
</dbReference>
<evidence type="ECO:0000259" key="1">
    <source>
        <dbReference type="Pfam" id="PF04028"/>
    </source>
</evidence>
<protein>
    <recommendedName>
        <fullName evidence="1">DUF374 domain-containing protein</fullName>
    </recommendedName>
</protein>
<dbReference type="AlphaFoldDB" id="A0A0D0Q3S2"/>
<reference evidence="2 3" key="1">
    <citation type="submission" date="2013-01" db="EMBL/GenBank/DDBJ databases">
        <authorList>
            <person name="Fiebig A."/>
            <person name="Goeker M."/>
            <person name="Klenk H.-P.P."/>
        </authorList>
    </citation>
    <scope>NUCLEOTIDE SEQUENCE [LARGE SCALE GENOMIC DNA]</scope>
    <source>
        <strain evidence="2 3">DSM 24838</strain>
    </source>
</reference>
<dbReference type="OrthoDB" id="9810508at2"/>
<dbReference type="InterPro" id="IPR007172">
    <property type="entry name" value="DUF374"/>
</dbReference>
<feature type="domain" description="DUF374" evidence="1">
    <location>
        <begin position="75"/>
        <end position="140"/>
    </location>
</feature>
<dbReference type="STRING" id="1123501.Wenmar_02229"/>
<comment type="caution">
    <text evidence="2">The sequence shown here is derived from an EMBL/GenBank/DDBJ whole genome shotgun (WGS) entry which is preliminary data.</text>
</comment>
<evidence type="ECO:0000313" key="2">
    <source>
        <dbReference type="EMBL" id="KIQ69159.1"/>
    </source>
</evidence>